<comment type="caution">
    <text evidence="6">The sequence shown here is derived from an EMBL/GenBank/DDBJ whole genome shotgun (WGS) entry which is preliminary data.</text>
</comment>
<reference evidence="6 7" key="1">
    <citation type="submission" date="2024-03" db="EMBL/GenBank/DDBJ databases">
        <title>Genome-scale model development and genomic sequencing of the oleaginous clade Lipomyces.</title>
        <authorList>
            <consortium name="Lawrence Berkeley National Laboratory"/>
            <person name="Czajka J.J."/>
            <person name="Han Y."/>
            <person name="Kim J."/>
            <person name="Mondo S.J."/>
            <person name="Hofstad B.A."/>
            <person name="Robles A."/>
            <person name="Haridas S."/>
            <person name="Riley R."/>
            <person name="LaButti K."/>
            <person name="Pangilinan J."/>
            <person name="Andreopoulos W."/>
            <person name="Lipzen A."/>
            <person name="Yan J."/>
            <person name="Wang M."/>
            <person name="Ng V."/>
            <person name="Grigoriev I.V."/>
            <person name="Spatafora J.W."/>
            <person name="Magnuson J.K."/>
            <person name="Baker S.E."/>
            <person name="Pomraning K.R."/>
        </authorList>
    </citation>
    <scope>NUCLEOTIDE SEQUENCE [LARGE SCALE GENOMIC DNA]</scope>
    <source>
        <strain evidence="6 7">Phaff 52-87</strain>
    </source>
</reference>
<keyword evidence="4" id="KW-0949">S-adenosyl-L-methionine</keyword>
<evidence type="ECO:0000313" key="7">
    <source>
        <dbReference type="Proteomes" id="UP001498771"/>
    </source>
</evidence>
<evidence type="ECO:0000313" key="6">
    <source>
        <dbReference type="EMBL" id="KAK7203692.1"/>
    </source>
</evidence>
<dbReference type="SUPFAM" id="SSF53335">
    <property type="entry name" value="S-adenosyl-L-methionine-dependent methyltransferases"/>
    <property type="match status" value="1"/>
</dbReference>
<organism evidence="6 7">
    <name type="scientific">Myxozyma melibiosi</name>
    <dbReference type="NCBI Taxonomy" id="54550"/>
    <lineage>
        <taxon>Eukaryota</taxon>
        <taxon>Fungi</taxon>
        <taxon>Dikarya</taxon>
        <taxon>Ascomycota</taxon>
        <taxon>Saccharomycotina</taxon>
        <taxon>Lipomycetes</taxon>
        <taxon>Lipomycetales</taxon>
        <taxon>Lipomycetaceae</taxon>
        <taxon>Myxozyma</taxon>
    </lineage>
</organism>
<evidence type="ECO:0000256" key="5">
    <source>
        <dbReference type="SAM" id="MobiDB-lite"/>
    </source>
</evidence>
<evidence type="ECO:0000256" key="4">
    <source>
        <dbReference type="ARBA" id="ARBA00022691"/>
    </source>
</evidence>
<gene>
    <name evidence="6" type="ORF">BZA70DRAFT_307436</name>
</gene>
<name>A0ABR1F1G3_9ASCO</name>
<evidence type="ECO:0000256" key="1">
    <source>
        <dbReference type="ARBA" id="ARBA00022490"/>
    </source>
</evidence>
<dbReference type="RefSeq" id="XP_064766725.1">
    <property type="nucleotide sequence ID" value="XM_064914829.1"/>
</dbReference>
<dbReference type="EMBL" id="JBBJBU010000011">
    <property type="protein sequence ID" value="KAK7203692.1"/>
    <property type="molecule type" value="Genomic_DNA"/>
</dbReference>
<dbReference type="Proteomes" id="UP001498771">
    <property type="component" value="Unassembled WGS sequence"/>
</dbReference>
<keyword evidence="7" id="KW-1185">Reference proteome</keyword>
<dbReference type="PROSITE" id="PS51560">
    <property type="entry name" value="SAM_MT_NNT1"/>
    <property type="match status" value="1"/>
</dbReference>
<dbReference type="InterPro" id="IPR019410">
    <property type="entry name" value="Methyltransf_16"/>
</dbReference>
<dbReference type="Pfam" id="PF10294">
    <property type="entry name" value="Methyltransf_16"/>
    <property type="match status" value="1"/>
</dbReference>
<keyword evidence="3" id="KW-0808">Transferase</keyword>
<dbReference type="Gene3D" id="3.40.50.150">
    <property type="entry name" value="Vaccinia Virus protein VP39"/>
    <property type="match status" value="1"/>
</dbReference>
<feature type="compositionally biased region" description="Basic and acidic residues" evidence="5">
    <location>
        <begin position="20"/>
        <end position="34"/>
    </location>
</feature>
<dbReference type="GeneID" id="90040341"/>
<dbReference type="InterPro" id="IPR025784">
    <property type="entry name" value="EFM7"/>
</dbReference>
<dbReference type="PANTHER" id="PTHR14614:SF10">
    <property type="entry name" value="PROTEIN N-TERMINAL AND LYSINE N-METHYLTRANSFERASE EFM7"/>
    <property type="match status" value="1"/>
</dbReference>
<keyword evidence="1" id="KW-0963">Cytoplasm</keyword>
<protein>
    <submittedName>
        <fullName evidence="6">Nicotinamide N-methyltransferase</fullName>
    </submittedName>
</protein>
<sequence>MSDDEIALGDETSLFEEPEDYYKKPEPPSFDTYERKPEFVTDGQPSKINLRLVGKSPLWGHLLWNASKVTANYLDKHASALLTNKTVLELGAGAALPSFIAGIHNASRVVITDYPEVELIQNIEYNVAHVDGIDKDTFTVAGYVWGNDETPLKEYLGQDKASDGFDLVILSDVVFNHSEHAKLLKTCWNTLSRSNKDAKIFVVFTPHRARLVHRDFQFFTDAEAMGFKVEKLFEEKWWPMFVEDDASKDIRSMVYGYFLSF</sequence>
<dbReference type="InterPro" id="IPR029063">
    <property type="entry name" value="SAM-dependent_MTases_sf"/>
</dbReference>
<accession>A0ABR1F1G3</accession>
<feature type="region of interest" description="Disordered" evidence="5">
    <location>
        <begin position="1"/>
        <end position="34"/>
    </location>
</feature>
<evidence type="ECO:0000256" key="3">
    <source>
        <dbReference type="ARBA" id="ARBA00022679"/>
    </source>
</evidence>
<proteinExistence type="predicted"/>
<feature type="compositionally biased region" description="Acidic residues" evidence="5">
    <location>
        <begin position="1"/>
        <end position="19"/>
    </location>
</feature>
<evidence type="ECO:0000256" key="2">
    <source>
        <dbReference type="ARBA" id="ARBA00022603"/>
    </source>
</evidence>
<dbReference type="PANTHER" id="PTHR14614">
    <property type="entry name" value="HEPATOCELLULAR CARCINOMA-ASSOCIATED ANTIGEN"/>
    <property type="match status" value="1"/>
</dbReference>
<keyword evidence="2" id="KW-0489">Methyltransferase</keyword>